<dbReference type="FunCoup" id="A7S8B7">
    <property type="interactions" value="23"/>
</dbReference>
<dbReference type="InterPro" id="IPR036859">
    <property type="entry name" value="CAP-Gly_dom_sf"/>
</dbReference>
<feature type="domain" description="CAP-Gly" evidence="1">
    <location>
        <begin position="83"/>
        <end position="126"/>
    </location>
</feature>
<name>A7S8B7_NEMVE</name>
<dbReference type="SMART" id="SM01052">
    <property type="entry name" value="CAP_GLY"/>
    <property type="match status" value="1"/>
</dbReference>
<dbReference type="Pfam" id="PF01302">
    <property type="entry name" value="CAP_GLY"/>
    <property type="match status" value="1"/>
</dbReference>
<dbReference type="InterPro" id="IPR052557">
    <property type="entry name" value="CAP/Cytokinesis_protein"/>
</dbReference>
<evidence type="ECO:0000313" key="2">
    <source>
        <dbReference type="EMBL" id="EDO40037.1"/>
    </source>
</evidence>
<dbReference type="InterPro" id="IPR038765">
    <property type="entry name" value="Papain-like_cys_pep_sf"/>
</dbReference>
<keyword evidence="3" id="KW-1185">Reference proteome</keyword>
<dbReference type="SUPFAM" id="SSF74924">
    <property type="entry name" value="Cap-Gly domain"/>
    <property type="match status" value="1"/>
</dbReference>
<evidence type="ECO:0000259" key="1">
    <source>
        <dbReference type="PROSITE" id="PS50245"/>
    </source>
</evidence>
<dbReference type="Gene3D" id="3.10.620.30">
    <property type="match status" value="1"/>
</dbReference>
<dbReference type="SMART" id="SM00460">
    <property type="entry name" value="TGc"/>
    <property type="match status" value="1"/>
</dbReference>
<dbReference type="InterPro" id="IPR056564">
    <property type="entry name" value="Ig-like_KY"/>
</dbReference>
<dbReference type="Pfam" id="PF01841">
    <property type="entry name" value="Transglut_core"/>
    <property type="match status" value="1"/>
</dbReference>
<dbReference type="eggNOG" id="KOG4568">
    <property type="taxonomic scope" value="Eukaryota"/>
</dbReference>
<dbReference type="InterPro" id="IPR002931">
    <property type="entry name" value="Transglutaminase-like"/>
</dbReference>
<dbReference type="PhylomeDB" id="A7S8B7"/>
<dbReference type="HOGENOM" id="CLU_282746_0_0_1"/>
<sequence>MGCSSSKIQDLEKQTVIPKNGKLIAQNAASEKWKKEGFSDVDLLQQSTQDRNTSATKKSEVQKFNTGDRVHLRGYIGTVKFVGATELGQGDWVGIEMDKELNQGHNGSYEGIQYFFCKPKHGVFARSALVHALNKSDQEAMENDSQISPHIVLFIQTRMRRYIKYIKKKRLELTSSVDREIDAHVRKTPKDATESIEKLSQYLTAPFEESQRSRAFALYRWITLNVSFDSEGYFGRAEKKECRAESVLVTRSAVSQGFANLFQALCMEADIQARSVDGFAKGYGYCAGDEIQGSKFAHTWNILRTRVGWTICDVTWGSGFLGDDLMFHRQPNAHYFMVTPELAISDHFPLDTKWQLLDAVISKEEFENLIVPSPAIFSSGLRLESHKNCFYQEESDSIVITLRAPKRNMIRGVLKDSSGQTIGPRNMIDVTSGKLKEADFLIPVKVTTHFPEPGEYRVQICLVSAEGQLVPGVEYRVRCSRGVGQNTGGFPHLGTSFNTLGFELIKPLENIATENGRANIVLSCEDRKVTNLKCKLTKVFLDSGDNTLKEQVQDKSMCFVEKRLKLFRIKVNSPQTGTYKLDIFAKKAYANSEYICTYFINAYSGVKSPAGFPYLSEKFSSRGFTLVDKFENIEARDGEASVTLKIPVGVRITGYLKSGEEDLPNMCYTEMKPRDKGAKTYESTVHIHTPRAGVFKVNIFGREANGDTQFVCSYVVKSLKPAGDNPGFPRVSGQLKTWGVELVDQQQNITSPDGKASVKIKTPNDLRIFAELNEINSKKIPGMCLVRDVDEMVTGGNKEMTEKGIKEITKEGIKEITKEGIKDITKEGIKEITKEGIKEIKEGRIREILLHTPAAGFFTLNIFGQKKKDNKKFLCSFRVKATRAASENPGFPLLTNEFHSLGLKLTDQYENLMTNTGRGSITLKTPGSILLRGRLEQDDQHLDEDLCSSEHSKGLTKISFHLPEAGLYKLNMHGHEGSKSEPQFLGSFSVLGTRGLGERAGFPTVREEFRNWGLRLESHKENISVYDGVVVLSVLNPNSVEIEGHLLDSNDNDMTRAWVKRDDQDERMAFHIKLSKRGKYRFQISGSNVAGGEREPLCFYKIYY</sequence>
<dbReference type="OMA" id="VAWPPFP"/>
<proteinExistence type="predicted"/>
<dbReference type="GO" id="GO:0005737">
    <property type="term" value="C:cytoplasm"/>
    <property type="evidence" value="ECO:0000318"/>
    <property type="project" value="GO_Central"/>
</dbReference>
<dbReference type="InParanoid" id="A7S8B7"/>
<organism evidence="2 3">
    <name type="scientific">Nematostella vectensis</name>
    <name type="common">Starlet sea anemone</name>
    <dbReference type="NCBI Taxonomy" id="45351"/>
    <lineage>
        <taxon>Eukaryota</taxon>
        <taxon>Metazoa</taxon>
        <taxon>Cnidaria</taxon>
        <taxon>Anthozoa</taxon>
        <taxon>Hexacorallia</taxon>
        <taxon>Actiniaria</taxon>
        <taxon>Edwardsiidae</taxon>
        <taxon>Nematostella</taxon>
    </lineage>
</organism>
<accession>A7S8B7</accession>
<dbReference type="Proteomes" id="UP000001593">
    <property type="component" value="Unassembled WGS sequence"/>
</dbReference>
<evidence type="ECO:0000313" key="3">
    <source>
        <dbReference type="Proteomes" id="UP000001593"/>
    </source>
</evidence>
<dbReference type="PANTHER" id="PTHR46333">
    <property type="entry name" value="CYTOKINESIS PROTEIN 3"/>
    <property type="match status" value="1"/>
</dbReference>
<gene>
    <name evidence="2" type="ORF">NEMVEDRAFT_v1g208349</name>
</gene>
<dbReference type="AlphaFoldDB" id="A7S8B7"/>
<dbReference type="Gene3D" id="2.30.30.190">
    <property type="entry name" value="CAP Gly-rich-like domain"/>
    <property type="match status" value="1"/>
</dbReference>
<protein>
    <recommendedName>
        <fullName evidence="1">CAP-Gly domain-containing protein</fullName>
    </recommendedName>
</protein>
<dbReference type="OrthoDB" id="6129702at2759"/>
<dbReference type="SUPFAM" id="SSF54001">
    <property type="entry name" value="Cysteine proteinases"/>
    <property type="match status" value="1"/>
</dbReference>
<dbReference type="Pfam" id="PF23265">
    <property type="entry name" value="Ig-like_KY"/>
    <property type="match status" value="6"/>
</dbReference>
<dbReference type="PROSITE" id="PS50245">
    <property type="entry name" value="CAP_GLY_2"/>
    <property type="match status" value="1"/>
</dbReference>
<dbReference type="InterPro" id="IPR000938">
    <property type="entry name" value="CAP-Gly_domain"/>
</dbReference>
<dbReference type="EMBL" id="DS469597">
    <property type="protein sequence ID" value="EDO40037.1"/>
    <property type="molecule type" value="Genomic_DNA"/>
</dbReference>
<dbReference type="KEGG" id="nve:5511762"/>
<dbReference type="eggNOG" id="KOG4575">
    <property type="taxonomic scope" value="Eukaryota"/>
</dbReference>
<dbReference type="STRING" id="45351.A7S8B7"/>
<reference evidence="2 3" key="1">
    <citation type="journal article" date="2007" name="Science">
        <title>Sea anemone genome reveals ancestral eumetazoan gene repertoire and genomic organization.</title>
        <authorList>
            <person name="Putnam N.H."/>
            <person name="Srivastava M."/>
            <person name="Hellsten U."/>
            <person name="Dirks B."/>
            <person name="Chapman J."/>
            <person name="Salamov A."/>
            <person name="Terry A."/>
            <person name="Shapiro H."/>
            <person name="Lindquist E."/>
            <person name="Kapitonov V.V."/>
            <person name="Jurka J."/>
            <person name="Genikhovich G."/>
            <person name="Grigoriev I.V."/>
            <person name="Lucas S.M."/>
            <person name="Steele R.E."/>
            <person name="Finnerty J.R."/>
            <person name="Technau U."/>
            <person name="Martindale M.Q."/>
            <person name="Rokhsar D.S."/>
        </authorList>
    </citation>
    <scope>NUCLEOTIDE SEQUENCE [LARGE SCALE GENOMIC DNA]</scope>
    <source>
        <strain evidence="3">CH2 X CH6</strain>
    </source>
</reference>
<dbReference type="PANTHER" id="PTHR46333:SF2">
    <property type="entry name" value="CYTOKINESIS PROTEIN 3"/>
    <property type="match status" value="1"/>
</dbReference>